<evidence type="ECO:0000256" key="4">
    <source>
        <dbReference type="ARBA" id="ARBA00023002"/>
    </source>
</evidence>
<dbReference type="Pfam" id="PF01266">
    <property type="entry name" value="DAO"/>
    <property type="match status" value="1"/>
</dbReference>
<keyword evidence="8" id="KW-1185">Reference proteome</keyword>
<dbReference type="SUPFAM" id="SSF54373">
    <property type="entry name" value="FAD-linked reductases, C-terminal domain"/>
    <property type="match status" value="1"/>
</dbReference>
<dbReference type="Gene3D" id="3.50.50.60">
    <property type="entry name" value="FAD/NAD(P)-binding domain"/>
    <property type="match status" value="1"/>
</dbReference>
<organism evidence="7 8">
    <name type="scientific">Hamadaea flava</name>
    <dbReference type="NCBI Taxonomy" id="1742688"/>
    <lineage>
        <taxon>Bacteria</taxon>
        <taxon>Bacillati</taxon>
        <taxon>Actinomycetota</taxon>
        <taxon>Actinomycetes</taxon>
        <taxon>Micromonosporales</taxon>
        <taxon>Micromonosporaceae</taxon>
        <taxon>Hamadaea</taxon>
    </lineage>
</organism>
<dbReference type="EC" id="1.5.3.2" evidence="7"/>
<evidence type="ECO:0000313" key="8">
    <source>
        <dbReference type="Proteomes" id="UP001595816"/>
    </source>
</evidence>
<evidence type="ECO:0000313" key="7">
    <source>
        <dbReference type="EMBL" id="MFC4134705.1"/>
    </source>
</evidence>
<accession>A0ABV8LWN0</accession>
<proteinExistence type="predicted"/>
<keyword evidence="2" id="KW-0285">Flavoprotein</keyword>
<evidence type="ECO:0000256" key="3">
    <source>
        <dbReference type="ARBA" id="ARBA00022827"/>
    </source>
</evidence>
<dbReference type="Gene3D" id="3.30.9.10">
    <property type="entry name" value="D-Amino Acid Oxidase, subunit A, domain 2"/>
    <property type="match status" value="1"/>
</dbReference>
<protein>
    <submittedName>
        <fullName evidence="7">N-methyl-L-tryptophan oxidase</fullName>
        <ecNumber evidence="7">1.5.3.2</ecNumber>
    </submittedName>
</protein>
<dbReference type="EMBL" id="JBHSAY010000015">
    <property type="protein sequence ID" value="MFC4134705.1"/>
    <property type="molecule type" value="Genomic_DNA"/>
</dbReference>
<gene>
    <name evidence="7" type="primary">solA</name>
    <name evidence="7" type="ORF">ACFOZ4_29200</name>
</gene>
<keyword evidence="4 7" id="KW-0560">Oxidoreductase</keyword>
<comment type="cofactor">
    <cofactor evidence="1">
        <name>FAD</name>
        <dbReference type="ChEBI" id="CHEBI:57692"/>
    </cofactor>
</comment>
<dbReference type="PANTHER" id="PTHR10961:SF7">
    <property type="entry name" value="FAD DEPENDENT OXIDOREDUCTASE DOMAIN-CONTAINING PROTEIN"/>
    <property type="match status" value="1"/>
</dbReference>
<dbReference type="InterPro" id="IPR045170">
    <property type="entry name" value="MTOX"/>
</dbReference>
<evidence type="ECO:0000256" key="5">
    <source>
        <dbReference type="SAM" id="MobiDB-lite"/>
    </source>
</evidence>
<dbReference type="InterPro" id="IPR006076">
    <property type="entry name" value="FAD-dep_OxRdtase"/>
</dbReference>
<evidence type="ECO:0000256" key="2">
    <source>
        <dbReference type="ARBA" id="ARBA00022630"/>
    </source>
</evidence>
<dbReference type="PANTHER" id="PTHR10961">
    <property type="entry name" value="PEROXISOMAL SARCOSINE OXIDASE"/>
    <property type="match status" value="1"/>
</dbReference>
<dbReference type="Proteomes" id="UP001595816">
    <property type="component" value="Unassembled WGS sequence"/>
</dbReference>
<feature type="region of interest" description="Disordered" evidence="5">
    <location>
        <begin position="263"/>
        <end position="282"/>
    </location>
</feature>
<comment type="caution">
    <text evidence="7">The sequence shown here is derived from an EMBL/GenBank/DDBJ whole genome shotgun (WGS) entry which is preliminary data.</text>
</comment>
<dbReference type="RefSeq" id="WP_253761151.1">
    <property type="nucleotide sequence ID" value="NZ_JAMZDZ010000001.1"/>
</dbReference>
<reference evidence="8" key="1">
    <citation type="journal article" date="2019" name="Int. J. Syst. Evol. Microbiol.">
        <title>The Global Catalogue of Microorganisms (GCM) 10K type strain sequencing project: providing services to taxonomists for standard genome sequencing and annotation.</title>
        <authorList>
            <consortium name="The Broad Institute Genomics Platform"/>
            <consortium name="The Broad Institute Genome Sequencing Center for Infectious Disease"/>
            <person name="Wu L."/>
            <person name="Ma J."/>
        </authorList>
    </citation>
    <scope>NUCLEOTIDE SEQUENCE [LARGE SCALE GENOMIC DNA]</scope>
    <source>
        <strain evidence="8">CGMCC 4.7289</strain>
    </source>
</reference>
<keyword evidence="3" id="KW-0274">FAD</keyword>
<dbReference type="GO" id="GO:0050131">
    <property type="term" value="F:N-methyl-L-amino-acid oxidase activity"/>
    <property type="evidence" value="ECO:0007669"/>
    <property type="project" value="UniProtKB-EC"/>
</dbReference>
<sequence length="369" mass="39174">MPEVIVLGLGSMGSAAAYTLAARGLDVVGVDRFTPPHERGAHAGGTRIIRMTYAEGAAYVPLLRRTYQLWAELERATGVRLVTPTGGLNLGRPDSPTVSGALTSAREHGLAYELLDADAIRRRFPQFHPAEDEVAVLDTAAGFLTPEIAISTILGLAERAGATLRFGTAAVSYSETLAGVSVSLADGSRLEAERLIVAPGGWAPGLLGALPLRVERRVQHFWRPGPGFAPAEFPAWIWEAGGLTAYGVPAYEGQVKAAFHAPPRPETVDADAGAEPPRPDEELPVRDWLRPRLPGLADAPYAGGKQCLYTLTPDENFVIGPVSDRVTVAAGFSGHGFKFVPVVGEILADLATDAVPPFDLALFSPSRFR</sequence>
<name>A0ABV8LWN0_9ACTN</name>
<feature type="domain" description="FAD dependent oxidoreductase" evidence="6">
    <location>
        <begin position="4"/>
        <end position="350"/>
    </location>
</feature>
<evidence type="ECO:0000259" key="6">
    <source>
        <dbReference type="Pfam" id="PF01266"/>
    </source>
</evidence>
<evidence type="ECO:0000256" key="1">
    <source>
        <dbReference type="ARBA" id="ARBA00001974"/>
    </source>
</evidence>
<dbReference type="InterPro" id="IPR036188">
    <property type="entry name" value="FAD/NAD-bd_sf"/>
</dbReference>
<dbReference type="SUPFAM" id="SSF51905">
    <property type="entry name" value="FAD/NAD(P)-binding domain"/>
    <property type="match status" value="1"/>
</dbReference>
<dbReference type="NCBIfam" id="NF008425">
    <property type="entry name" value="PRK11259.1"/>
    <property type="match status" value="1"/>
</dbReference>